<keyword evidence="6 14" id="KW-0808">Transferase</keyword>
<evidence type="ECO:0000256" key="11">
    <source>
        <dbReference type="ARBA" id="ARBA00022842"/>
    </source>
</evidence>
<feature type="binding site" description="in other chain" evidence="14">
    <location>
        <position position="159"/>
    </location>
    <ligand>
        <name>ADP</name>
        <dbReference type="ChEBI" id="CHEBI:456216"/>
        <note>allosteric activator; ligand shared between dimeric partners</note>
    </ligand>
</feature>
<dbReference type="EC" id="2.7.1.11" evidence="14"/>
<dbReference type="InterPro" id="IPR000023">
    <property type="entry name" value="Phosphofructokinase_dom"/>
</dbReference>
<keyword evidence="8 14" id="KW-0547">Nucleotide-binding</keyword>
<evidence type="ECO:0000256" key="10">
    <source>
        <dbReference type="ARBA" id="ARBA00022840"/>
    </source>
</evidence>
<reference evidence="16 17" key="1">
    <citation type="submission" date="2017-04" db="EMBL/GenBank/DDBJ databases">
        <title>Complete genome sequence of Flavobacterium kingsejong AJ004.</title>
        <authorList>
            <person name="Lee P.C."/>
        </authorList>
    </citation>
    <scope>NUCLEOTIDE SEQUENCE [LARGE SCALE GENOMIC DNA]</scope>
    <source>
        <strain evidence="16 17">AJ004</strain>
    </source>
</reference>
<dbReference type="NCBIfam" id="NF002872">
    <property type="entry name" value="PRK03202.1"/>
    <property type="match status" value="1"/>
</dbReference>
<dbReference type="GO" id="GO:0005524">
    <property type="term" value="F:ATP binding"/>
    <property type="evidence" value="ECO:0007669"/>
    <property type="project" value="UniProtKB-UniRule"/>
</dbReference>
<dbReference type="GO" id="GO:0030388">
    <property type="term" value="P:fructose 1,6-bisphosphate metabolic process"/>
    <property type="evidence" value="ECO:0007669"/>
    <property type="project" value="TreeGrafter"/>
</dbReference>
<keyword evidence="17" id="KW-1185">Reference proteome</keyword>
<dbReference type="InterPro" id="IPR022953">
    <property type="entry name" value="ATP_PFK"/>
</dbReference>
<comment type="catalytic activity">
    <reaction evidence="13 14">
        <text>beta-D-fructose 6-phosphate + ATP = beta-D-fructose 1,6-bisphosphate + ADP + H(+)</text>
        <dbReference type="Rhea" id="RHEA:16109"/>
        <dbReference type="ChEBI" id="CHEBI:15378"/>
        <dbReference type="ChEBI" id="CHEBI:30616"/>
        <dbReference type="ChEBI" id="CHEBI:32966"/>
        <dbReference type="ChEBI" id="CHEBI:57634"/>
        <dbReference type="ChEBI" id="CHEBI:456216"/>
        <dbReference type="EC" id="2.7.1.11"/>
    </reaction>
</comment>
<dbReference type="InterPro" id="IPR012828">
    <property type="entry name" value="PFKA_ATP_prok"/>
</dbReference>
<keyword evidence="10 14" id="KW-0067">ATP-binding</keyword>
<comment type="pathway">
    <text evidence="3 14">Carbohydrate degradation; glycolysis; D-glyceraldehyde 3-phosphate and glycerone phosphate from D-glucose: step 3/4.</text>
</comment>
<feature type="binding site" evidence="14">
    <location>
        <position position="15"/>
    </location>
    <ligand>
        <name>ATP</name>
        <dbReference type="ChEBI" id="CHEBI:30616"/>
    </ligand>
</feature>
<evidence type="ECO:0000256" key="2">
    <source>
        <dbReference type="ARBA" id="ARBA00004496"/>
    </source>
</evidence>
<dbReference type="KEGG" id="fki:FK004_14955"/>
<dbReference type="NCBIfam" id="TIGR02482">
    <property type="entry name" value="PFKA_ATP"/>
    <property type="match status" value="1"/>
</dbReference>
<feature type="active site" description="Proton acceptor" evidence="14">
    <location>
        <position position="132"/>
    </location>
</feature>
<feature type="binding site" description="in other chain" evidence="14">
    <location>
        <begin position="218"/>
        <end position="220"/>
    </location>
    <ligand>
        <name>ADP</name>
        <dbReference type="ChEBI" id="CHEBI:456216"/>
        <note>allosteric activator; ligand shared between dimeric partners</note>
    </ligand>
</feature>
<dbReference type="GO" id="GO:0006002">
    <property type="term" value="P:fructose 6-phosphate metabolic process"/>
    <property type="evidence" value="ECO:0007669"/>
    <property type="project" value="UniProtKB-UniRule"/>
</dbReference>
<dbReference type="PANTHER" id="PTHR13697">
    <property type="entry name" value="PHOSPHOFRUCTOKINASE"/>
    <property type="match status" value="1"/>
</dbReference>
<keyword evidence="12 14" id="KW-0324">Glycolysis</keyword>
<feature type="binding site" description="in other chain" evidence="14">
    <location>
        <begin position="130"/>
        <end position="132"/>
    </location>
    <ligand>
        <name>substrate</name>
        <note>ligand shared between dimeric partners</note>
    </ligand>
</feature>
<dbReference type="FunFam" id="3.40.50.460:FF:000002">
    <property type="entry name" value="ATP-dependent 6-phosphofructokinase"/>
    <property type="match status" value="1"/>
</dbReference>
<keyword evidence="11 14" id="KW-0460">Magnesium</keyword>
<evidence type="ECO:0000256" key="9">
    <source>
        <dbReference type="ARBA" id="ARBA00022777"/>
    </source>
</evidence>
<dbReference type="PRINTS" id="PR00476">
    <property type="entry name" value="PHFRCTKINASE"/>
</dbReference>
<keyword evidence="5 14" id="KW-0021">Allosteric enzyme</keyword>
<feature type="binding site" evidence="14">
    <location>
        <position position="107"/>
    </location>
    <ligand>
        <name>Mg(2+)</name>
        <dbReference type="ChEBI" id="CHEBI:18420"/>
        <note>catalytic</note>
    </ligand>
</feature>
<gene>
    <name evidence="14" type="primary">pfkA</name>
    <name evidence="16" type="ORF">FK004_14955</name>
</gene>
<feature type="binding site" evidence="14">
    <location>
        <begin position="106"/>
        <end position="109"/>
    </location>
    <ligand>
        <name>ATP</name>
        <dbReference type="ChEBI" id="CHEBI:30616"/>
    </ligand>
</feature>
<evidence type="ECO:0000256" key="5">
    <source>
        <dbReference type="ARBA" id="ARBA00022533"/>
    </source>
</evidence>
<dbReference type="Gene3D" id="3.40.50.450">
    <property type="match status" value="1"/>
</dbReference>
<dbReference type="PROSITE" id="PS00433">
    <property type="entry name" value="PHOSPHOFRUCTOKINASE"/>
    <property type="match status" value="1"/>
</dbReference>
<dbReference type="GO" id="GO:0070095">
    <property type="term" value="F:fructose-6-phosphate binding"/>
    <property type="evidence" value="ECO:0007669"/>
    <property type="project" value="TreeGrafter"/>
</dbReference>
<evidence type="ECO:0000256" key="13">
    <source>
        <dbReference type="ARBA" id="ARBA00048070"/>
    </source>
</evidence>
<keyword evidence="4 14" id="KW-0963">Cytoplasm</keyword>
<dbReference type="InterPro" id="IPR012003">
    <property type="entry name" value="ATP_PFK_prok-type"/>
</dbReference>
<evidence type="ECO:0000256" key="14">
    <source>
        <dbReference type="HAMAP-Rule" id="MF_00339"/>
    </source>
</evidence>
<feature type="binding site" evidence="14">
    <location>
        <begin position="25"/>
        <end position="29"/>
    </location>
    <ligand>
        <name>ADP</name>
        <dbReference type="ChEBI" id="CHEBI:456216"/>
        <note>allosteric activator; ligand shared between dimeric partners</note>
    </ligand>
</feature>
<dbReference type="OrthoDB" id="9802503at2"/>
<comment type="cofactor">
    <cofactor evidence="1 14">
        <name>Mg(2+)</name>
        <dbReference type="ChEBI" id="CHEBI:18420"/>
    </cofactor>
</comment>
<feature type="binding site" description="in other chain" evidence="14">
    <location>
        <begin position="190"/>
        <end position="192"/>
    </location>
    <ligand>
        <name>ADP</name>
        <dbReference type="ChEBI" id="CHEBI:456216"/>
        <note>allosteric activator; ligand shared between dimeric partners</note>
    </ligand>
</feature>
<dbReference type="Pfam" id="PF00365">
    <property type="entry name" value="PFK"/>
    <property type="match status" value="1"/>
</dbReference>
<dbReference type="SUPFAM" id="SSF53784">
    <property type="entry name" value="Phosphofructokinase"/>
    <property type="match status" value="1"/>
</dbReference>
<evidence type="ECO:0000256" key="12">
    <source>
        <dbReference type="ARBA" id="ARBA00023152"/>
    </source>
</evidence>
<dbReference type="RefSeq" id="WP_108737957.1">
    <property type="nucleotide sequence ID" value="NZ_CP020919.1"/>
</dbReference>
<comment type="caution">
    <text evidence="14">Lacks conserved residue(s) required for the propagation of feature annotation.</text>
</comment>
<keyword evidence="7 14" id="KW-0479">Metal-binding</keyword>
<evidence type="ECO:0000256" key="8">
    <source>
        <dbReference type="ARBA" id="ARBA00022741"/>
    </source>
</evidence>
<dbReference type="PIRSF" id="PIRSF000532">
    <property type="entry name" value="ATP_PFK_prok"/>
    <property type="match status" value="1"/>
</dbReference>
<comment type="subunit">
    <text evidence="14">Homotetramer.</text>
</comment>
<sequence length="328" mass="35155">MSGKIKKIGVLTSGGDAPGMNAAIRSVVRTCAFHNIECIGIYRGYQGMIEGDFKEMGPRSVNNIVNKGGTILKSARSKEFMTPEGRKKAFDNLQKAGIDSLVVIGGDGSFTGGLVFNKEYGFPVIGIPGTIDNDIFGTSHTLGYDTALNTVVEAIDKIRDTASSHNRLFFVEVMGRDAGHIALNAGIGAGAEEILIPEEDLGLDRLLESLQKSKASGKSSSIVVIAEGDKMGKNVFELKDYVEENLPEYDVRVSVLGHMQRGGAPSCFDRVLASRLGVKAVESLIAGKSNYMAGLIKDEVVLTPLEQAVKGHSEIDRELLRVSDIMST</sequence>
<evidence type="ECO:0000256" key="1">
    <source>
        <dbReference type="ARBA" id="ARBA00001946"/>
    </source>
</evidence>
<proteinExistence type="inferred from homology"/>
<evidence type="ECO:0000256" key="3">
    <source>
        <dbReference type="ARBA" id="ARBA00004679"/>
    </source>
</evidence>
<dbReference type="FunFam" id="3.40.50.450:FF:000001">
    <property type="entry name" value="ATP-dependent 6-phosphofructokinase"/>
    <property type="match status" value="1"/>
</dbReference>
<feature type="binding site" evidence="14">
    <location>
        <position position="252"/>
    </location>
    <ligand>
        <name>substrate</name>
        <note>ligand shared between dimeric partners</note>
    </ligand>
</feature>
<comment type="activity regulation">
    <text evidence="14">Allosterically activated by ADP and other diphosphonucleosides, and allosterically inhibited by phosphoenolpyruvate.</text>
</comment>
<feature type="binding site" description="in other chain" evidence="14">
    <location>
        <begin position="258"/>
        <end position="261"/>
    </location>
    <ligand>
        <name>substrate</name>
        <note>ligand shared between dimeric partners</note>
    </ligand>
</feature>
<dbReference type="AlphaFoldDB" id="A0A2S1LRY5"/>
<keyword evidence="9 14" id="KW-0418">Kinase</keyword>
<dbReference type="GO" id="GO:0061621">
    <property type="term" value="P:canonical glycolysis"/>
    <property type="evidence" value="ECO:0007669"/>
    <property type="project" value="TreeGrafter"/>
</dbReference>
<evidence type="ECO:0000256" key="6">
    <source>
        <dbReference type="ARBA" id="ARBA00022679"/>
    </source>
</evidence>
<comment type="function">
    <text evidence="14">Catalyzes the phosphorylation of D-fructose 6-phosphate to fructose 1,6-bisphosphate by ATP, the first committing step of glycolysis.</text>
</comment>
<protein>
    <recommendedName>
        <fullName evidence="14">ATP-dependent 6-phosphofructokinase</fullName>
        <shortName evidence="14">ATP-PFK</shortName>
        <shortName evidence="14">Phosphofructokinase</shortName>
        <ecNumber evidence="14">2.7.1.11</ecNumber>
    </recommendedName>
    <alternativeName>
        <fullName evidence="14">Phosphohexokinase</fullName>
    </alternativeName>
</protein>
<comment type="similarity">
    <text evidence="14">Belongs to the phosphofructokinase type A (PFKA) family. ATP-dependent PFK group I subfamily. Prokaryotic clade 'B1' sub-subfamily.</text>
</comment>
<dbReference type="EMBL" id="CP020919">
    <property type="protein sequence ID" value="AWG26432.1"/>
    <property type="molecule type" value="Genomic_DNA"/>
</dbReference>
<evidence type="ECO:0000256" key="4">
    <source>
        <dbReference type="ARBA" id="ARBA00022490"/>
    </source>
</evidence>
<dbReference type="GO" id="GO:0005945">
    <property type="term" value="C:6-phosphofructokinase complex"/>
    <property type="evidence" value="ECO:0007669"/>
    <property type="project" value="TreeGrafter"/>
</dbReference>
<feature type="binding site" description="in other chain" evidence="14">
    <location>
        <position position="227"/>
    </location>
    <ligand>
        <name>substrate</name>
        <note>ligand shared between dimeric partners</note>
    </ligand>
</feature>
<dbReference type="Gene3D" id="3.40.50.460">
    <property type="entry name" value="Phosphofructokinase domain"/>
    <property type="match status" value="1"/>
</dbReference>
<name>A0A2S1LRY5_9FLAO</name>
<dbReference type="PANTHER" id="PTHR13697:SF4">
    <property type="entry name" value="ATP-DEPENDENT 6-PHOSPHOFRUCTOKINASE"/>
    <property type="match status" value="1"/>
</dbReference>
<dbReference type="GO" id="GO:0046872">
    <property type="term" value="F:metal ion binding"/>
    <property type="evidence" value="ECO:0007669"/>
    <property type="project" value="UniProtKB-KW"/>
</dbReference>
<dbReference type="UniPathway" id="UPA00109">
    <property type="reaction ID" value="UER00182"/>
</dbReference>
<accession>A0A2S1LRY5</accession>
<evidence type="ECO:0000313" key="17">
    <source>
        <dbReference type="Proteomes" id="UP000244677"/>
    </source>
</evidence>
<feature type="domain" description="Phosphofructokinase" evidence="15">
    <location>
        <begin position="7"/>
        <end position="283"/>
    </location>
</feature>
<dbReference type="InterPro" id="IPR035966">
    <property type="entry name" value="PKF_sf"/>
</dbReference>
<dbReference type="GO" id="GO:0048029">
    <property type="term" value="F:monosaccharide binding"/>
    <property type="evidence" value="ECO:0007669"/>
    <property type="project" value="TreeGrafter"/>
</dbReference>
<dbReference type="Proteomes" id="UP000244677">
    <property type="component" value="Chromosome"/>
</dbReference>
<organism evidence="16 17">
    <name type="scientific">Flavobacterium kingsejongi</name>
    <dbReference type="NCBI Taxonomy" id="1678728"/>
    <lineage>
        <taxon>Bacteria</taxon>
        <taxon>Pseudomonadati</taxon>
        <taxon>Bacteroidota</taxon>
        <taxon>Flavobacteriia</taxon>
        <taxon>Flavobacteriales</taxon>
        <taxon>Flavobacteriaceae</taxon>
        <taxon>Flavobacterium</taxon>
    </lineage>
</organism>
<feature type="binding site" description="in other chain" evidence="14">
    <location>
        <begin position="174"/>
        <end position="176"/>
    </location>
    <ligand>
        <name>substrate</name>
        <note>ligand shared between dimeric partners</note>
    </ligand>
</feature>
<dbReference type="GO" id="GO:0003872">
    <property type="term" value="F:6-phosphofructokinase activity"/>
    <property type="evidence" value="ECO:0007669"/>
    <property type="project" value="UniProtKB-UniRule"/>
</dbReference>
<evidence type="ECO:0000259" key="15">
    <source>
        <dbReference type="Pfam" id="PF00365"/>
    </source>
</evidence>
<dbReference type="HAMAP" id="MF_00339">
    <property type="entry name" value="Phosphofructokinase_I_B1"/>
    <property type="match status" value="1"/>
</dbReference>
<dbReference type="GO" id="GO:0042802">
    <property type="term" value="F:identical protein binding"/>
    <property type="evidence" value="ECO:0007669"/>
    <property type="project" value="TreeGrafter"/>
</dbReference>
<dbReference type="InterPro" id="IPR015912">
    <property type="entry name" value="Phosphofructokinase_CS"/>
</dbReference>
<evidence type="ECO:0000313" key="16">
    <source>
        <dbReference type="EMBL" id="AWG26432.1"/>
    </source>
</evidence>
<feature type="binding site" evidence="14">
    <location>
        <position position="167"/>
    </location>
    <ligand>
        <name>substrate</name>
        <note>ligand shared between dimeric partners</note>
    </ligand>
</feature>
<comment type="subcellular location">
    <subcellularLocation>
        <location evidence="2 14">Cytoplasm</location>
    </subcellularLocation>
</comment>
<feature type="binding site" evidence="14">
    <location>
        <begin position="76"/>
        <end position="77"/>
    </location>
    <ligand>
        <name>ATP</name>
        <dbReference type="ChEBI" id="CHEBI:30616"/>
    </ligand>
</feature>
<evidence type="ECO:0000256" key="7">
    <source>
        <dbReference type="ARBA" id="ARBA00022723"/>
    </source>
</evidence>
<dbReference type="GO" id="GO:0016208">
    <property type="term" value="F:AMP binding"/>
    <property type="evidence" value="ECO:0007669"/>
    <property type="project" value="TreeGrafter"/>
</dbReference>